<feature type="compositionally biased region" description="Low complexity" evidence="3">
    <location>
        <begin position="241"/>
        <end position="263"/>
    </location>
</feature>
<dbReference type="GO" id="GO:0017148">
    <property type="term" value="P:negative regulation of translation"/>
    <property type="evidence" value="ECO:0007669"/>
    <property type="project" value="TreeGrafter"/>
</dbReference>
<organism evidence="6 7">
    <name type="scientific">Drosophila virilis</name>
    <name type="common">Fruit fly</name>
    <dbReference type="NCBI Taxonomy" id="7244"/>
    <lineage>
        <taxon>Eukaryota</taxon>
        <taxon>Metazoa</taxon>
        <taxon>Ecdysozoa</taxon>
        <taxon>Arthropoda</taxon>
        <taxon>Hexapoda</taxon>
        <taxon>Insecta</taxon>
        <taxon>Pterygota</taxon>
        <taxon>Neoptera</taxon>
        <taxon>Endopterygota</taxon>
        <taxon>Diptera</taxon>
        <taxon>Brachycera</taxon>
        <taxon>Muscomorpha</taxon>
        <taxon>Ephydroidea</taxon>
        <taxon>Drosophilidae</taxon>
        <taxon>Drosophila</taxon>
    </lineage>
</organism>
<dbReference type="Gene3D" id="1.25.40.10">
    <property type="entry name" value="Tetratricopeptide repeat domain"/>
    <property type="match status" value="1"/>
</dbReference>
<feature type="signal peptide" evidence="5">
    <location>
        <begin position="1"/>
        <end position="19"/>
    </location>
</feature>
<keyword evidence="2" id="KW-0810">Translation regulation</keyword>
<evidence type="ECO:0000313" key="6">
    <source>
        <dbReference type="EMBL" id="KRF78403.1"/>
    </source>
</evidence>
<keyword evidence="4" id="KW-0472">Membrane</keyword>
<comment type="function">
    <text evidence="2">Component of the CCR4-NOT complex which is one of the major cellular mRNA deadenylases and is linked to various cellular processes including bulk mRNA degradation, miRNA-mediated repression, translational repression during translational initiation and general transcription regulation.</text>
</comment>
<dbReference type="FunCoup" id="A0A0Q9VZZ5">
    <property type="interactions" value="816"/>
</dbReference>
<keyword evidence="2" id="KW-0963">Cytoplasm</keyword>
<comment type="subcellular location">
    <subcellularLocation>
        <location evidence="2">Cytoplasm</location>
    </subcellularLocation>
    <subcellularLocation>
        <location evidence="2">Nucleus</location>
    </subcellularLocation>
</comment>
<evidence type="ECO:0000256" key="2">
    <source>
        <dbReference type="RuleBase" id="RU367083"/>
    </source>
</evidence>
<feature type="transmembrane region" description="Helical" evidence="4">
    <location>
        <begin position="43"/>
        <end position="62"/>
    </location>
</feature>
<evidence type="ECO:0000313" key="7">
    <source>
        <dbReference type="Proteomes" id="UP000008792"/>
    </source>
</evidence>
<dbReference type="GO" id="GO:0031047">
    <property type="term" value="P:regulatory ncRNA-mediated gene silencing"/>
    <property type="evidence" value="ECO:0007669"/>
    <property type="project" value="UniProtKB-UniRule"/>
</dbReference>
<protein>
    <recommendedName>
        <fullName evidence="2">CCR4-NOT transcription complex subunit 10</fullName>
    </recommendedName>
</protein>
<keyword evidence="4" id="KW-0812">Transmembrane</keyword>
<dbReference type="InterPro" id="IPR039740">
    <property type="entry name" value="CNOT10"/>
</dbReference>
<feature type="region of interest" description="Disordered" evidence="3">
    <location>
        <begin position="241"/>
        <end position="273"/>
    </location>
</feature>
<dbReference type="OrthoDB" id="25157at2759"/>
<sequence>MLPKMWSVHYCVRACVVLAQPLCAGLQQEACERDGHSADIAACVYRVVMCVFLVFLFFIFGMDTADSPTKTQDSDDENYNLLCQAHEQFNNCEYDRCLELLQQLETKGESSALILRHNRAVVNYYKSGCTQHQALLQELEQLPDSKPAPGEPNGGISLKHAGSALTVARYNKALIYYHRHMYGTALERLAPLVARLEALEKQMAALVATLQLQLLLATNQLNRAEAFLDYLQYKLNLVASAPSPSPSGSPDEATTTTAAAAAASGSTGISNAPPALENSVTRVAGESGSSLQLLQLLTHVLNRKPVVITEDGTPQFAALKAQQYYIMKDFQMAAKQLMRINDECTQAGTVTPQLSTCIANNMGVIHLRVRHYAIAAKFFQNALRFDQQLAANLRQSTLQTMSSARSCEIMYNLGIAMLHLRRPKEAFHCLLVPVKQYHSNPRLWFRMAEACIMEHEAQKLLGKERHTIENVMNSLGSKPYGAHSTAVPEPTLEFAALCLRSALTLTLQYKANFFMANSPEESLEQKDAAQQLWSQQQDNNFCNPSKPISLESLENMLAAIYAAHSFVSLRLGDHVTALEMAKQLLQSERLSDAHKLLGHMYAGEALMMMDRSGEARDHLEPTFVSTLNALDLETRDWQLKSLDAAQNVVRYNLAVALALQNDFQAAKNLLLTLTHPIVSKKALILHRYIELKISTSTLS</sequence>
<keyword evidence="5" id="KW-0732">Signal</keyword>
<dbReference type="PANTHER" id="PTHR12979">
    <property type="entry name" value="CCR4-NOT TRANSCRIPTION COMPLEX SUBUNIT 10"/>
    <property type="match status" value="1"/>
</dbReference>
<dbReference type="SUPFAM" id="SSF48452">
    <property type="entry name" value="TPR-like"/>
    <property type="match status" value="1"/>
</dbReference>
<keyword evidence="2" id="KW-0804">Transcription</keyword>
<dbReference type="Proteomes" id="UP000008792">
    <property type="component" value="Unassembled WGS sequence"/>
</dbReference>
<keyword evidence="2" id="KW-0805">Transcription regulation</keyword>
<dbReference type="STRING" id="7244.A0A0Q9VZZ5"/>
<dbReference type="EMBL" id="CH940656">
    <property type="protein sequence ID" value="KRF78403.1"/>
    <property type="molecule type" value="Genomic_DNA"/>
</dbReference>
<name>A0A0Q9VZZ5_DROVI</name>
<evidence type="ECO:0000256" key="4">
    <source>
        <dbReference type="SAM" id="Phobius"/>
    </source>
</evidence>
<comment type="similarity">
    <text evidence="1 2">Belongs to the CNOT10 family.</text>
</comment>
<proteinExistence type="inferred from homology"/>
<feature type="chain" id="PRO_5006386357" description="CCR4-NOT transcription complex subunit 10" evidence="5">
    <location>
        <begin position="20"/>
        <end position="699"/>
    </location>
</feature>
<accession>A0A0Q9VZZ5</accession>
<dbReference type="GO" id="GO:0006402">
    <property type="term" value="P:mRNA catabolic process"/>
    <property type="evidence" value="ECO:0007669"/>
    <property type="project" value="TreeGrafter"/>
</dbReference>
<keyword evidence="2" id="KW-0539">Nucleus</keyword>
<dbReference type="GO" id="GO:0030014">
    <property type="term" value="C:CCR4-NOT complex"/>
    <property type="evidence" value="ECO:0007669"/>
    <property type="project" value="UniProtKB-UniRule"/>
</dbReference>
<reference evidence="6 7" key="1">
    <citation type="journal article" date="2007" name="Nature">
        <title>Evolution of genes and genomes on the Drosophila phylogeny.</title>
        <authorList>
            <consortium name="Drosophila 12 Genomes Consortium"/>
            <person name="Clark A.G."/>
            <person name="Eisen M.B."/>
            <person name="Smith D.R."/>
            <person name="Bergman C.M."/>
            <person name="Oliver B."/>
            <person name="Markow T.A."/>
            <person name="Kaufman T.C."/>
            <person name="Kellis M."/>
            <person name="Gelbart W."/>
            <person name="Iyer V.N."/>
            <person name="Pollard D.A."/>
            <person name="Sackton T.B."/>
            <person name="Larracuente A.M."/>
            <person name="Singh N.D."/>
            <person name="Abad J.P."/>
            <person name="Abt D.N."/>
            <person name="Adryan B."/>
            <person name="Aguade M."/>
            <person name="Akashi H."/>
            <person name="Anderson W.W."/>
            <person name="Aquadro C.F."/>
            <person name="Ardell D.H."/>
            <person name="Arguello R."/>
            <person name="Artieri C.G."/>
            <person name="Barbash D.A."/>
            <person name="Barker D."/>
            <person name="Barsanti P."/>
            <person name="Batterham P."/>
            <person name="Batzoglou S."/>
            <person name="Begun D."/>
            <person name="Bhutkar A."/>
            <person name="Blanco E."/>
            <person name="Bosak S.A."/>
            <person name="Bradley R.K."/>
            <person name="Brand A.D."/>
            <person name="Brent M.R."/>
            <person name="Brooks A.N."/>
            <person name="Brown R.H."/>
            <person name="Butlin R.K."/>
            <person name="Caggese C."/>
            <person name="Calvi B.R."/>
            <person name="Bernardo de Carvalho A."/>
            <person name="Caspi A."/>
            <person name="Castrezana S."/>
            <person name="Celniker S.E."/>
            <person name="Chang J.L."/>
            <person name="Chapple C."/>
            <person name="Chatterji S."/>
            <person name="Chinwalla A."/>
            <person name="Civetta A."/>
            <person name="Clifton S.W."/>
            <person name="Comeron J.M."/>
            <person name="Costello J.C."/>
            <person name="Coyne J.A."/>
            <person name="Daub J."/>
            <person name="David R.G."/>
            <person name="Delcher A.L."/>
            <person name="Delehaunty K."/>
            <person name="Do C.B."/>
            <person name="Ebling H."/>
            <person name="Edwards K."/>
            <person name="Eickbush T."/>
            <person name="Evans J.D."/>
            <person name="Filipski A."/>
            <person name="Findeiss S."/>
            <person name="Freyhult E."/>
            <person name="Fulton L."/>
            <person name="Fulton R."/>
            <person name="Garcia A.C."/>
            <person name="Gardiner A."/>
            <person name="Garfield D.A."/>
            <person name="Garvin B.E."/>
            <person name="Gibson G."/>
            <person name="Gilbert D."/>
            <person name="Gnerre S."/>
            <person name="Godfrey J."/>
            <person name="Good R."/>
            <person name="Gotea V."/>
            <person name="Gravely B."/>
            <person name="Greenberg A.J."/>
            <person name="Griffiths-Jones S."/>
            <person name="Gross S."/>
            <person name="Guigo R."/>
            <person name="Gustafson E.A."/>
            <person name="Haerty W."/>
            <person name="Hahn M.W."/>
            <person name="Halligan D.L."/>
            <person name="Halpern A.L."/>
            <person name="Halter G.M."/>
            <person name="Han M.V."/>
            <person name="Heger A."/>
            <person name="Hillier L."/>
            <person name="Hinrichs A.S."/>
            <person name="Holmes I."/>
            <person name="Hoskins R.A."/>
            <person name="Hubisz M.J."/>
            <person name="Hultmark D."/>
            <person name="Huntley M.A."/>
            <person name="Jaffe D.B."/>
            <person name="Jagadeeshan S."/>
            <person name="Jeck W.R."/>
            <person name="Johnson J."/>
            <person name="Jones C.D."/>
            <person name="Jordan W.C."/>
            <person name="Karpen G.H."/>
            <person name="Kataoka E."/>
            <person name="Keightley P.D."/>
            <person name="Kheradpour P."/>
            <person name="Kirkness E.F."/>
            <person name="Koerich L.B."/>
            <person name="Kristiansen K."/>
            <person name="Kudrna D."/>
            <person name="Kulathinal R.J."/>
            <person name="Kumar S."/>
            <person name="Kwok R."/>
            <person name="Lander E."/>
            <person name="Langley C.H."/>
            <person name="Lapoint R."/>
            <person name="Lazzaro B.P."/>
            <person name="Lee S.J."/>
            <person name="Levesque L."/>
            <person name="Li R."/>
            <person name="Lin C.F."/>
            <person name="Lin M.F."/>
            <person name="Lindblad-Toh K."/>
            <person name="Llopart A."/>
            <person name="Long M."/>
            <person name="Low L."/>
            <person name="Lozovsky E."/>
            <person name="Lu J."/>
            <person name="Luo M."/>
            <person name="Machado C.A."/>
            <person name="Makalowski W."/>
            <person name="Marzo M."/>
            <person name="Matsuda M."/>
            <person name="Matzkin L."/>
            <person name="McAllister B."/>
            <person name="McBride C.S."/>
            <person name="McKernan B."/>
            <person name="McKernan K."/>
            <person name="Mendez-Lago M."/>
            <person name="Minx P."/>
            <person name="Mollenhauer M.U."/>
            <person name="Montooth K."/>
            <person name="Mount S.M."/>
            <person name="Mu X."/>
            <person name="Myers E."/>
            <person name="Negre B."/>
            <person name="Newfeld S."/>
            <person name="Nielsen R."/>
            <person name="Noor M.A."/>
            <person name="O'Grady P."/>
            <person name="Pachter L."/>
            <person name="Papaceit M."/>
            <person name="Parisi M.J."/>
            <person name="Parisi M."/>
            <person name="Parts L."/>
            <person name="Pedersen J.S."/>
            <person name="Pesole G."/>
            <person name="Phillippy A.M."/>
            <person name="Ponting C.P."/>
            <person name="Pop M."/>
            <person name="Porcelli D."/>
            <person name="Powell J.R."/>
            <person name="Prohaska S."/>
            <person name="Pruitt K."/>
            <person name="Puig M."/>
            <person name="Quesneville H."/>
            <person name="Ram K.R."/>
            <person name="Rand D."/>
            <person name="Rasmussen M.D."/>
            <person name="Reed L.K."/>
            <person name="Reenan R."/>
            <person name="Reily A."/>
            <person name="Remington K.A."/>
            <person name="Rieger T.T."/>
            <person name="Ritchie M.G."/>
            <person name="Robin C."/>
            <person name="Rogers Y.H."/>
            <person name="Rohde C."/>
            <person name="Rozas J."/>
            <person name="Rubenfield M.J."/>
            <person name="Ruiz A."/>
            <person name="Russo S."/>
            <person name="Salzberg S.L."/>
            <person name="Sanchez-Gracia A."/>
            <person name="Saranga D.J."/>
            <person name="Sato H."/>
            <person name="Schaeffer S.W."/>
            <person name="Schatz M.C."/>
            <person name="Schlenke T."/>
            <person name="Schwartz R."/>
            <person name="Segarra C."/>
            <person name="Singh R.S."/>
            <person name="Sirot L."/>
            <person name="Sirota M."/>
            <person name="Sisneros N.B."/>
            <person name="Smith C.D."/>
            <person name="Smith T.F."/>
            <person name="Spieth J."/>
            <person name="Stage D.E."/>
            <person name="Stark A."/>
            <person name="Stephan W."/>
            <person name="Strausberg R.L."/>
            <person name="Strempel S."/>
            <person name="Sturgill D."/>
            <person name="Sutton G."/>
            <person name="Sutton G.G."/>
            <person name="Tao W."/>
            <person name="Teichmann S."/>
            <person name="Tobari Y.N."/>
            <person name="Tomimura Y."/>
            <person name="Tsolas J.M."/>
            <person name="Valente V.L."/>
            <person name="Venter E."/>
            <person name="Venter J.C."/>
            <person name="Vicario S."/>
            <person name="Vieira F.G."/>
            <person name="Vilella A.J."/>
            <person name="Villasante A."/>
            <person name="Walenz B."/>
            <person name="Wang J."/>
            <person name="Wasserman M."/>
            <person name="Watts T."/>
            <person name="Wilson D."/>
            <person name="Wilson R.K."/>
            <person name="Wing R.A."/>
            <person name="Wolfner M.F."/>
            <person name="Wong A."/>
            <person name="Wong G.K."/>
            <person name="Wu C.I."/>
            <person name="Wu G."/>
            <person name="Yamamoto D."/>
            <person name="Yang H.P."/>
            <person name="Yang S.P."/>
            <person name="Yorke J.A."/>
            <person name="Yoshida K."/>
            <person name="Zdobnov E."/>
            <person name="Zhang P."/>
            <person name="Zhang Y."/>
            <person name="Zimin A.V."/>
            <person name="Baldwin J."/>
            <person name="Abdouelleil A."/>
            <person name="Abdulkadir J."/>
            <person name="Abebe A."/>
            <person name="Abera B."/>
            <person name="Abreu J."/>
            <person name="Acer S.C."/>
            <person name="Aftuck L."/>
            <person name="Alexander A."/>
            <person name="An P."/>
            <person name="Anderson E."/>
            <person name="Anderson S."/>
            <person name="Arachi H."/>
            <person name="Azer M."/>
            <person name="Bachantsang P."/>
            <person name="Barry A."/>
            <person name="Bayul T."/>
            <person name="Berlin A."/>
            <person name="Bessette D."/>
            <person name="Bloom T."/>
            <person name="Blye J."/>
            <person name="Boguslavskiy L."/>
            <person name="Bonnet C."/>
            <person name="Boukhgalter B."/>
            <person name="Bourzgui I."/>
            <person name="Brown A."/>
            <person name="Cahill P."/>
            <person name="Channer S."/>
            <person name="Cheshatsang Y."/>
            <person name="Chuda L."/>
            <person name="Citroen M."/>
            <person name="Collymore A."/>
            <person name="Cooke P."/>
            <person name="Costello M."/>
            <person name="D'Aco K."/>
            <person name="Daza R."/>
            <person name="De Haan G."/>
            <person name="DeGray S."/>
            <person name="DeMaso C."/>
            <person name="Dhargay N."/>
            <person name="Dooley K."/>
            <person name="Dooley E."/>
            <person name="Doricent M."/>
            <person name="Dorje P."/>
            <person name="Dorjee K."/>
            <person name="Dupes A."/>
            <person name="Elong R."/>
            <person name="Falk J."/>
            <person name="Farina A."/>
            <person name="Faro S."/>
            <person name="Ferguson D."/>
            <person name="Fisher S."/>
            <person name="Foley C.D."/>
            <person name="Franke A."/>
            <person name="Friedrich D."/>
            <person name="Gadbois L."/>
            <person name="Gearin G."/>
            <person name="Gearin C.R."/>
            <person name="Giannoukos G."/>
            <person name="Goode T."/>
            <person name="Graham J."/>
            <person name="Grandbois E."/>
            <person name="Grewal S."/>
            <person name="Gyaltsen K."/>
            <person name="Hafez N."/>
            <person name="Hagos B."/>
            <person name="Hall J."/>
            <person name="Henson C."/>
            <person name="Hollinger A."/>
            <person name="Honan T."/>
            <person name="Huard M.D."/>
            <person name="Hughes L."/>
            <person name="Hurhula B."/>
            <person name="Husby M.E."/>
            <person name="Kamat A."/>
            <person name="Kanga B."/>
            <person name="Kashin S."/>
            <person name="Khazanovich D."/>
            <person name="Kisner P."/>
            <person name="Lance K."/>
            <person name="Lara M."/>
            <person name="Lee W."/>
            <person name="Lennon N."/>
            <person name="Letendre F."/>
            <person name="LeVine R."/>
            <person name="Lipovsky A."/>
            <person name="Liu X."/>
            <person name="Liu J."/>
            <person name="Liu S."/>
            <person name="Lokyitsang T."/>
            <person name="Lokyitsang Y."/>
            <person name="Lubonja R."/>
            <person name="Lui A."/>
            <person name="MacDonald P."/>
            <person name="Magnisalis V."/>
            <person name="Maru K."/>
            <person name="Matthews C."/>
            <person name="McCusker W."/>
            <person name="McDonough S."/>
            <person name="Mehta T."/>
            <person name="Meldrim J."/>
            <person name="Meneus L."/>
            <person name="Mihai O."/>
            <person name="Mihalev A."/>
            <person name="Mihova T."/>
            <person name="Mittelman R."/>
            <person name="Mlenga V."/>
            <person name="Montmayeur A."/>
            <person name="Mulrain L."/>
            <person name="Navidi A."/>
            <person name="Naylor J."/>
            <person name="Negash T."/>
            <person name="Nguyen T."/>
            <person name="Nguyen N."/>
            <person name="Nicol R."/>
            <person name="Norbu C."/>
            <person name="Norbu N."/>
            <person name="Novod N."/>
            <person name="O'Neill B."/>
            <person name="Osman S."/>
            <person name="Markiewicz E."/>
            <person name="Oyono O.L."/>
            <person name="Patti C."/>
            <person name="Phunkhang P."/>
            <person name="Pierre F."/>
            <person name="Priest M."/>
            <person name="Raghuraman S."/>
            <person name="Rege F."/>
            <person name="Reyes R."/>
            <person name="Rise C."/>
            <person name="Rogov P."/>
            <person name="Ross K."/>
            <person name="Ryan E."/>
            <person name="Settipalli S."/>
            <person name="Shea T."/>
            <person name="Sherpa N."/>
            <person name="Shi L."/>
            <person name="Shih D."/>
            <person name="Sparrow T."/>
            <person name="Spaulding J."/>
            <person name="Stalker J."/>
            <person name="Stange-Thomann N."/>
            <person name="Stavropoulos S."/>
            <person name="Stone C."/>
            <person name="Strader C."/>
            <person name="Tesfaye S."/>
            <person name="Thomson T."/>
            <person name="Thoulutsang Y."/>
            <person name="Thoulutsang D."/>
            <person name="Topham K."/>
            <person name="Topping I."/>
            <person name="Tsamla T."/>
            <person name="Vassiliev H."/>
            <person name="Vo A."/>
            <person name="Wangchuk T."/>
            <person name="Wangdi T."/>
            <person name="Weiand M."/>
            <person name="Wilkinson J."/>
            <person name="Wilson A."/>
            <person name="Yadav S."/>
            <person name="Young G."/>
            <person name="Yu Q."/>
            <person name="Zembek L."/>
            <person name="Zhong D."/>
            <person name="Zimmer A."/>
            <person name="Zwirko Z."/>
            <person name="Jaffe D.B."/>
            <person name="Alvarez P."/>
            <person name="Brockman W."/>
            <person name="Butler J."/>
            <person name="Chin C."/>
            <person name="Gnerre S."/>
            <person name="Grabherr M."/>
            <person name="Kleber M."/>
            <person name="Mauceli E."/>
            <person name="MacCallum I."/>
        </authorList>
    </citation>
    <scope>NUCLEOTIDE SEQUENCE [LARGE SCALE GENOMIC DNA]</scope>
    <source>
        <strain evidence="7">Tucson 15010-1051.87</strain>
    </source>
</reference>
<keyword evidence="2" id="KW-0943">RNA-mediated gene silencing</keyword>
<dbReference type="AlphaFoldDB" id="A0A0Q9VZZ5"/>
<keyword evidence="4" id="KW-1133">Transmembrane helix</keyword>
<keyword evidence="7" id="KW-1185">Reference proteome</keyword>
<dbReference type="GO" id="GO:0005737">
    <property type="term" value="C:cytoplasm"/>
    <property type="evidence" value="ECO:0007669"/>
    <property type="project" value="UniProtKB-SubCell"/>
</dbReference>
<dbReference type="InParanoid" id="A0A0Q9VZZ5"/>
<dbReference type="InterPro" id="IPR011990">
    <property type="entry name" value="TPR-like_helical_dom_sf"/>
</dbReference>
<dbReference type="PANTHER" id="PTHR12979:SF5">
    <property type="entry name" value="CCR4-NOT TRANSCRIPTION COMPLEX SUBUNIT 10"/>
    <property type="match status" value="1"/>
</dbReference>
<evidence type="ECO:0000256" key="3">
    <source>
        <dbReference type="SAM" id="MobiDB-lite"/>
    </source>
</evidence>
<evidence type="ECO:0000256" key="1">
    <source>
        <dbReference type="ARBA" id="ARBA00010080"/>
    </source>
</evidence>
<dbReference type="GO" id="GO:0005634">
    <property type="term" value="C:nucleus"/>
    <property type="evidence" value="ECO:0007669"/>
    <property type="project" value="UniProtKB-SubCell"/>
</dbReference>
<gene>
    <name evidence="6" type="primary">Dvir\GJ14150</name>
    <name evidence="6" type="ORF">Dvir_GJ14150</name>
</gene>
<evidence type="ECO:0000256" key="5">
    <source>
        <dbReference type="SAM" id="SignalP"/>
    </source>
</evidence>